<sequence>MQAEAIEKDIDVRAEGRKEKVFLTTGTLYALATLQALAIGTDLLSFFRDPIEVYGLIIIGFYIANFLYDDLGQQLVELSIRHRHAVASAIKTGLDGFLRRLAQ</sequence>
<dbReference type="BioCyc" id="CNIT1237085:G1324-106-MONOMER"/>
<keyword evidence="1" id="KW-0812">Transmembrane</keyword>
<protein>
    <submittedName>
        <fullName evidence="2">Uncharacterized protein</fullName>
    </submittedName>
</protein>
<organism evidence="2 3">
    <name type="scientific">Nitrososphaera gargensis (strain Ga9.2)</name>
    <dbReference type="NCBI Taxonomy" id="1237085"/>
    <lineage>
        <taxon>Archaea</taxon>
        <taxon>Nitrososphaerota</taxon>
        <taxon>Nitrososphaeria</taxon>
        <taxon>Nitrososphaerales</taxon>
        <taxon>Nitrososphaeraceae</taxon>
        <taxon>Nitrososphaera</taxon>
    </lineage>
</organism>
<gene>
    <name evidence="2" type="ordered locus">Ngar_c01060</name>
</gene>
<reference evidence="2 3" key="1">
    <citation type="journal article" date="2012" name="Environ. Microbiol.">
        <title>The genome of the ammonia-oxidizing Candidatus Nitrososphaera gargensis: insights into metabolic versatility and environmental adaptations.</title>
        <authorList>
            <person name="Spang A."/>
            <person name="Poehlein A."/>
            <person name="Offre P."/>
            <person name="Zumbragel S."/>
            <person name="Haider S."/>
            <person name="Rychlik N."/>
            <person name="Nowka B."/>
            <person name="Schmeisser C."/>
            <person name="Lebedeva E.V."/>
            <person name="Rattei T."/>
            <person name="Bohm C."/>
            <person name="Schmid M."/>
            <person name="Galushko A."/>
            <person name="Hatzenpichler R."/>
            <person name="Weinmaier T."/>
            <person name="Daniel R."/>
            <person name="Schleper C."/>
            <person name="Spieck E."/>
            <person name="Streit W."/>
            <person name="Wagner M."/>
        </authorList>
    </citation>
    <scope>NUCLEOTIDE SEQUENCE [LARGE SCALE GENOMIC DNA]</scope>
    <source>
        <strain evidence="3">Ga9.2</strain>
    </source>
</reference>
<dbReference type="AlphaFoldDB" id="K0I715"/>
<dbReference type="RefSeq" id="WP_015017629.1">
    <property type="nucleotide sequence ID" value="NC_018719.1"/>
</dbReference>
<dbReference type="KEGG" id="nga:Ngar_c01060"/>
<feature type="transmembrane region" description="Helical" evidence="1">
    <location>
        <begin position="51"/>
        <end position="68"/>
    </location>
</feature>
<dbReference type="InParanoid" id="K0I715"/>
<evidence type="ECO:0000313" key="3">
    <source>
        <dbReference type="Proteomes" id="UP000008037"/>
    </source>
</evidence>
<dbReference type="Proteomes" id="UP000008037">
    <property type="component" value="Chromosome"/>
</dbReference>
<keyword evidence="1" id="KW-0472">Membrane</keyword>
<evidence type="ECO:0000313" key="2">
    <source>
        <dbReference type="EMBL" id="AFU57056.1"/>
    </source>
</evidence>
<name>K0I715_NITGG</name>
<dbReference type="GeneID" id="13796282"/>
<dbReference type="EMBL" id="CP002408">
    <property type="protein sequence ID" value="AFU57056.1"/>
    <property type="molecule type" value="Genomic_DNA"/>
</dbReference>
<accession>K0I715</accession>
<dbReference type="HOGENOM" id="CLU_2257453_0_0_2"/>
<feature type="transmembrane region" description="Helical" evidence="1">
    <location>
        <begin position="21"/>
        <end position="39"/>
    </location>
</feature>
<keyword evidence="1" id="KW-1133">Transmembrane helix</keyword>
<evidence type="ECO:0000256" key="1">
    <source>
        <dbReference type="SAM" id="Phobius"/>
    </source>
</evidence>
<dbReference type="STRING" id="1237085.Ngar_c01060"/>
<proteinExistence type="predicted"/>
<keyword evidence="3" id="KW-1185">Reference proteome</keyword>